<evidence type="ECO:0000313" key="2">
    <source>
        <dbReference type="Proteomes" id="UP000006753"/>
    </source>
</evidence>
<proteinExistence type="predicted"/>
<accession>K1XLU3</accession>
<organism evidence="1 2">
    <name type="scientific">Marssonina brunnea f. sp. multigermtubi (strain MB_m1)</name>
    <name type="common">Marssonina leaf spot fungus</name>
    <dbReference type="NCBI Taxonomy" id="1072389"/>
    <lineage>
        <taxon>Eukaryota</taxon>
        <taxon>Fungi</taxon>
        <taxon>Dikarya</taxon>
        <taxon>Ascomycota</taxon>
        <taxon>Pezizomycotina</taxon>
        <taxon>Leotiomycetes</taxon>
        <taxon>Helotiales</taxon>
        <taxon>Drepanopezizaceae</taxon>
        <taxon>Drepanopeziza</taxon>
    </lineage>
</organism>
<gene>
    <name evidence="1" type="ORF">MBM_00641</name>
</gene>
<dbReference type="EMBL" id="JH921428">
    <property type="protein sequence ID" value="EKD21528.1"/>
    <property type="molecule type" value="Genomic_DNA"/>
</dbReference>
<sequence length="206" mass="23287">MWRSYEYSRRCKKSAIQKPRKLEAYCGFPRKTTPIIYSTLKQRSIEASTNTLAIQWPIAQAWLVPRTSRCSKLTREPTQQNAEIQACRKLCSTLRYSRLNNPSALRNEGSLSGTPAIIKVNINILDLLILLLLLHDAKSSTRAPFPFAEAKTQESIDHWKKLQRHDSKLHHTFPASGVIMSKQLSLIPSMPGHAEDVTGGEGAYTR</sequence>
<dbReference type="HOGENOM" id="CLU_1332170_0_0_1"/>
<dbReference type="KEGG" id="mbe:MBM_00641"/>
<reference evidence="1 2" key="1">
    <citation type="journal article" date="2012" name="BMC Genomics">
        <title>Sequencing the genome of Marssonina brunnea reveals fungus-poplar co-evolution.</title>
        <authorList>
            <person name="Zhu S."/>
            <person name="Cao Y.-Z."/>
            <person name="Jiang C."/>
            <person name="Tan B.-Y."/>
            <person name="Wang Z."/>
            <person name="Feng S."/>
            <person name="Zhang L."/>
            <person name="Su X.-H."/>
            <person name="Brejova B."/>
            <person name="Vinar T."/>
            <person name="Xu M."/>
            <person name="Wang M.-X."/>
            <person name="Zhang S.-G."/>
            <person name="Huang M.-R."/>
            <person name="Wu R."/>
            <person name="Zhou Y."/>
        </authorList>
    </citation>
    <scope>NUCLEOTIDE SEQUENCE [LARGE SCALE GENOMIC DNA]</scope>
    <source>
        <strain evidence="1 2">MB_m1</strain>
    </source>
</reference>
<protein>
    <submittedName>
        <fullName evidence="1">Uncharacterized protein</fullName>
    </submittedName>
</protein>
<keyword evidence="2" id="KW-1185">Reference proteome</keyword>
<dbReference type="Proteomes" id="UP000006753">
    <property type="component" value="Unassembled WGS sequence"/>
</dbReference>
<evidence type="ECO:0000313" key="1">
    <source>
        <dbReference type="EMBL" id="EKD21528.1"/>
    </source>
</evidence>
<dbReference type="AlphaFoldDB" id="K1XLU3"/>
<dbReference type="InParanoid" id="K1XLU3"/>
<name>K1XLU3_MARBU</name>